<name>A0AAD7WQD1_9TELE</name>
<dbReference type="EMBL" id="JAINUG010000047">
    <property type="protein sequence ID" value="KAJ8405551.1"/>
    <property type="molecule type" value="Genomic_DNA"/>
</dbReference>
<keyword evidence="1" id="KW-0175">Coiled coil</keyword>
<keyword evidence="3" id="KW-1185">Reference proteome</keyword>
<comment type="caution">
    <text evidence="2">The sequence shown here is derived from an EMBL/GenBank/DDBJ whole genome shotgun (WGS) entry which is preliminary data.</text>
</comment>
<protein>
    <submittedName>
        <fullName evidence="2">Uncharacterized protein</fullName>
    </submittedName>
</protein>
<accession>A0AAD7WQD1</accession>
<evidence type="ECO:0000313" key="2">
    <source>
        <dbReference type="EMBL" id="KAJ8405551.1"/>
    </source>
</evidence>
<feature type="coiled-coil region" evidence="1">
    <location>
        <begin position="4"/>
        <end position="31"/>
    </location>
</feature>
<gene>
    <name evidence="2" type="ORF">AAFF_G00315310</name>
</gene>
<evidence type="ECO:0000256" key="1">
    <source>
        <dbReference type="SAM" id="Coils"/>
    </source>
</evidence>
<organism evidence="2 3">
    <name type="scientific">Aldrovandia affinis</name>
    <dbReference type="NCBI Taxonomy" id="143900"/>
    <lineage>
        <taxon>Eukaryota</taxon>
        <taxon>Metazoa</taxon>
        <taxon>Chordata</taxon>
        <taxon>Craniata</taxon>
        <taxon>Vertebrata</taxon>
        <taxon>Euteleostomi</taxon>
        <taxon>Actinopterygii</taxon>
        <taxon>Neopterygii</taxon>
        <taxon>Teleostei</taxon>
        <taxon>Notacanthiformes</taxon>
        <taxon>Halosauridae</taxon>
        <taxon>Aldrovandia</taxon>
    </lineage>
</organism>
<evidence type="ECO:0000313" key="3">
    <source>
        <dbReference type="Proteomes" id="UP001221898"/>
    </source>
</evidence>
<sequence length="88" mass="9572">MHNKRQQSLALQELRKVIQDLNASVTQLGNQLDLKHPRLSSPEILPNPPVPAPSPFQATHSLLALVDSGTDNFLEVGFVSQAGTLTSF</sequence>
<proteinExistence type="predicted"/>
<dbReference type="Proteomes" id="UP001221898">
    <property type="component" value="Unassembled WGS sequence"/>
</dbReference>
<dbReference type="AlphaFoldDB" id="A0AAD7WQD1"/>
<reference evidence="2" key="1">
    <citation type="journal article" date="2023" name="Science">
        <title>Genome structures resolve the early diversification of teleost fishes.</title>
        <authorList>
            <person name="Parey E."/>
            <person name="Louis A."/>
            <person name="Montfort J."/>
            <person name="Bouchez O."/>
            <person name="Roques C."/>
            <person name="Iampietro C."/>
            <person name="Lluch J."/>
            <person name="Castinel A."/>
            <person name="Donnadieu C."/>
            <person name="Desvignes T."/>
            <person name="Floi Bucao C."/>
            <person name="Jouanno E."/>
            <person name="Wen M."/>
            <person name="Mejri S."/>
            <person name="Dirks R."/>
            <person name="Jansen H."/>
            <person name="Henkel C."/>
            <person name="Chen W.J."/>
            <person name="Zahm M."/>
            <person name="Cabau C."/>
            <person name="Klopp C."/>
            <person name="Thompson A.W."/>
            <person name="Robinson-Rechavi M."/>
            <person name="Braasch I."/>
            <person name="Lecointre G."/>
            <person name="Bobe J."/>
            <person name="Postlethwait J.H."/>
            <person name="Berthelot C."/>
            <person name="Roest Crollius H."/>
            <person name="Guiguen Y."/>
        </authorList>
    </citation>
    <scope>NUCLEOTIDE SEQUENCE</scope>
    <source>
        <strain evidence="2">NC1722</strain>
    </source>
</reference>